<keyword evidence="2" id="KW-1185">Reference proteome</keyword>
<evidence type="ECO:0000313" key="2">
    <source>
        <dbReference type="Proteomes" id="UP000828048"/>
    </source>
</evidence>
<proteinExistence type="predicted"/>
<evidence type="ECO:0000313" key="1">
    <source>
        <dbReference type="EMBL" id="KAH7837626.1"/>
    </source>
</evidence>
<protein>
    <submittedName>
        <fullName evidence="1">Uncharacterized protein</fullName>
    </submittedName>
</protein>
<dbReference type="EMBL" id="CM037156">
    <property type="protein sequence ID" value="KAH7837626.1"/>
    <property type="molecule type" value="Genomic_DNA"/>
</dbReference>
<reference evidence="1 2" key="1">
    <citation type="journal article" date="2021" name="Hortic Res">
        <title>High-quality reference genome and annotation aids understanding of berry development for evergreen blueberry (Vaccinium darrowii).</title>
        <authorList>
            <person name="Yu J."/>
            <person name="Hulse-Kemp A.M."/>
            <person name="Babiker E."/>
            <person name="Staton M."/>
        </authorList>
    </citation>
    <scope>NUCLEOTIDE SEQUENCE [LARGE SCALE GENOMIC DNA]</scope>
    <source>
        <strain evidence="2">cv. NJ 8807/NJ 8810</strain>
        <tissue evidence="1">Young leaf</tissue>
    </source>
</reference>
<accession>A0ACB7XA89</accession>
<name>A0ACB7XA89_9ERIC</name>
<gene>
    <name evidence="1" type="ORF">Vadar_015987</name>
</gene>
<sequence length="164" mass="17731">MTKDRKIGVAMDFSAGSKMALNWAIDNLVKKDDTLFLIAVKPSEGSESRSSLWSNTGSPPVPLAELGDLDVEQKYGVKFEPDVLGMLKTFSRQKEVNVVGKVYWGDARDKLCEAVGGLKLDCLVMGSRGLGTIQRIVLGSVTNHVMTNATCPVTIVKDSNAHGF</sequence>
<organism evidence="1 2">
    <name type="scientific">Vaccinium darrowii</name>
    <dbReference type="NCBI Taxonomy" id="229202"/>
    <lineage>
        <taxon>Eukaryota</taxon>
        <taxon>Viridiplantae</taxon>
        <taxon>Streptophyta</taxon>
        <taxon>Embryophyta</taxon>
        <taxon>Tracheophyta</taxon>
        <taxon>Spermatophyta</taxon>
        <taxon>Magnoliopsida</taxon>
        <taxon>eudicotyledons</taxon>
        <taxon>Gunneridae</taxon>
        <taxon>Pentapetalae</taxon>
        <taxon>asterids</taxon>
        <taxon>Ericales</taxon>
        <taxon>Ericaceae</taxon>
        <taxon>Vaccinioideae</taxon>
        <taxon>Vaccinieae</taxon>
        <taxon>Vaccinium</taxon>
    </lineage>
</organism>
<comment type="caution">
    <text evidence="1">The sequence shown here is derived from an EMBL/GenBank/DDBJ whole genome shotgun (WGS) entry which is preliminary data.</text>
</comment>
<dbReference type="Proteomes" id="UP000828048">
    <property type="component" value="Chromosome 6"/>
</dbReference>